<feature type="transmembrane region" description="Helical" evidence="1">
    <location>
        <begin position="162"/>
        <end position="192"/>
    </location>
</feature>
<keyword evidence="1" id="KW-0812">Transmembrane</keyword>
<feature type="transmembrane region" description="Helical" evidence="1">
    <location>
        <begin position="84"/>
        <end position="101"/>
    </location>
</feature>
<evidence type="ECO:0000313" key="2">
    <source>
        <dbReference type="EMBL" id="BCL62830.1"/>
    </source>
</evidence>
<keyword evidence="3" id="KW-1185">Reference proteome</keyword>
<proteinExistence type="predicted"/>
<organism evidence="2 3">
    <name type="scientific">Desulfomarina profundi</name>
    <dbReference type="NCBI Taxonomy" id="2772557"/>
    <lineage>
        <taxon>Bacteria</taxon>
        <taxon>Pseudomonadati</taxon>
        <taxon>Thermodesulfobacteriota</taxon>
        <taxon>Desulfobulbia</taxon>
        <taxon>Desulfobulbales</taxon>
        <taxon>Desulfobulbaceae</taxon>
        <taxon>Desulfomarina</taxon>
    </lineage>
</organism>
<dbReference type="Proteomes" id="UP000826725">
    <property type="component" value="Chromosome"/>
</dbReference>
<evidence type="ECO:0000256" key="1">
    <source>
        <dbReference type="SAM" id="Phobius"/>
    </source>
</evidence>
<protein>
    <submittedName>
        <fullName evidence="2">Uncharacterized protein</fullName>
    </submittedName>
</protein>
<feature type="transmembrane region" description="Helical" evidence="1">
    <location>
        <begin position="325"/>
        <end position="343"/>
    </location>
</feature>
<accession>A0A8D5FKY7</accession>
<dbReference type="EMBL" id="AP024086">
    <property type="protein sequence ID" value="BCL62830.1"/>
    <property type="molecule type" value="Genomic_DNA"/>
</dbReference>
<feature type="transmembrane region" description="Helical" evidence="1">
    <location>
        <begin position="113"/>
        <end position="132"/>
    </location>
</feature>
<keyword evidence="1" id="KW-0472">Membrane</keyword>
<feature type="transmembrane region" description="Helical" evidence="1">
    <location>
        <begin position="294"/>
        <end position="313"/>
    </location>
</feature>
<dbReference type="KEGG" id="dbk:DGMP_35230"/>
<dbReference type="RefSeq" id="WP_228855139.1">
    <property type="nucleotide sequence ID" value="NZ_AP024086.1"/>
</dbReference>
<sequence length="447" mass="52252">MKTACFFSVLILAVNLLMINLYGTDVPFWDQWDSEAELYIKWEEHSLTPQDLIKPHVQHRFAVSRLLRIALYELLGGWSPRGNMIFQSFLVPLIFLVFFIFVRDKLREKWKRFVFYSISVAVFLAPLYWEVILLGFQSHFYLSVIWGLLLILLASRPPEMKILFWFFLIGMVNSFTSASSLVPLLVCLVIQLVSLIGFEQKRQVSYLMLGITVFLLVFNMKLLVFPANQQQLGAHGFLDLVWLSLQAFSWPVEYLGILCLWLIPVAVIVFRYRVWSPEGMKRLVSCIIRDRANLALFGFLLWLVLSIGSIAFARGNYALFVSRYMNIYGFMLYTPFLLYLLFFDSAQLKFKKRQSGILLILYILLVAGWAREGLQEFQRCVQYKTDMDRIKMNLVMALQLNDPGYLYRQQQIKYIYGAHPDPGKVFTLMKNPALRGKLLWLPEKIRK</sequence>
<reference evidence="2" key="1">
    <citation type="submission" date="2020-09" db="EMBL/GenBank/DDBJ databases">
        <title>Desulfogranum mesoprofundum gen. nov., sp. nov., a novel mesophilic, sulfate-reducing chemolithoautotroph isolated from a deep-sea hydrothermal vent chimney in the Suiyo Seamount.</title>
        <authorList>
            <person name="Hashimoto Y."/>
            <person name="Nakagawa S."/>
        </authorList>
    </citation>
    <scope>NUCLEOTIDE SEQUENCE</scope>
    <source>
        <strain evidence="2">KT2</strain>
    </source>
</reference>
<feature type="transmembrane region" description="Helical" evidence="1">
    <location>
        <begin position="204"/>
        <end position="225"/>
    </location>
</feature>
<feature type="transmembrane region" description="Helical" evidence="1">
    <location>
        <begin position="254"/>
        <end position="274"/>
    </location>
</feature>
<dbReference type="AlphaFoldDB" id="A0A8D5FKY7"/>
<evidence type="ECO:0000313" key="3">
    <source>
        <dbReference type="Proteomes" id="UP000826725"/>
    </source>
</evidence>
<gene>
    <name evidence="2" type="ORF">DGMP_35230</name>
</gene>
<name>A0A8D5FKY7_9BACT</name>
<feature type="transmembrane region" description="Helical" evidence="1">
    <location>
        <begin position="355"/>
        <end position="371"/>
    </location>
</feature>
<keyword evidence="1" id="KW-1133">Transmembrane helix</keyword>